<protein>
    <recommendedName>
        <fullName evidence="4">O-antigen ligase</fullName>
    </recommendedName>
</protein>
<dbReference type="EMBL" id="JBHSBN010000004">
    <property type="protein sequence ID" value="MFC4105905.1"/>
    <property type="molecule type" value="Genomic_DNA"/>
</dbReference>
<gene>
    <name evidence="2" type="ORF">ACFOX0_08140</name>
</gene>
<feature type="transmembrane region" description="Helical" evidence="1">
    <location>
        <begin position="251"/>
        <end position="273"/>
    </location>
</feature>
<feature type="transmembrane region" description="Helical" evidence="1">
    <location>
        <begin position="294"/>
        <end position="313"/>
    </location>
</feature>
<comment type="caution">
    <text evidence="2">The sequence shown here is derived from an EMBL/GenBank/DDBJ whole genome shotgun (WGS) entry which is preliminary data.</text>
</comment>
<feature type="transmembrane region" description="Helical" evidence="1">
    <location>
        <begin position="420"/>
        <end position="439"/>
    </location>
</feature>
<keyword evidence="3" id="KW-1185">Reference proteome</keyword>
<proteinExistence type="predicted"/>
<evidence type="ECO:0000313" key="3">
    <source>
        <dbReference type="Proteomes" id="UP001595868"/>
    </source>
</evidence>
<name>A0ABV8KIY7_9ACTN</name>
<keyword evidence="1" id="KW-0472">Membrane</keyword>
<accession>A0ABV8KIY7</accession>
<feature type="transmembrane region" description="Helical" evidence="1">
    <location>
        <begin position="55"/>
        <end position="73"/>
    </location>
</feature>
<reference evidence="3" key="1">
    <citation type="journal article" date="2019" name="Int. J. Syst. Evol. Microbiol.">
        <title>The Global Catalogue of Microorganisms (GCM) 10K type strain sequencing project: providing services to taxonomists for standard genome sequencing and annotation.</title>
        <authorList>
            <consortium name="The Broad Institute Genomics Platform"/>
            <consortium name="The Broad Institute Genome Sequencing Center for Infectious Disease"/>
            <person name="Wu L."/>
            <person name="Ma J."/>
        </authorList>
    </citation>
    <scope>NUCLEOTIDE SEQUENCE [LARGE SCALE GENOMIC DNA]</scope>
    <source>
        <strain evidence="3">2902at01</strain>
    </source>
</reference>
<feature type="transmembrane region" description="Helical" evidence="1">
    <location>
        <begin position="445"/>
        <end position="462"/>
    </location>
</feature>
<keyword evidence="1" id="KW-1133">Transmembrane helix</keyword>
<evidence type="ECO:0000256" key="1">
    <source>
        <dbReference type="SAM" id="Phobius"/>
    </source>
</evidence>
<feature type="transmembrane region" description="Helical" evidence="1">
    <location>
        <begin position="380"/>
        <end position="408"/>
    </location>
</feature>
<feature type="transmembrane region" description="Helical" evidence="1">
    <location>
        <begin position="144"/>
        <end position="163"/>
    </location>
</feature>
<feature type="transmembrane region" description="Helical" evidence="1">
    <location>
        <begin position="170"/>
        <end position="192"/>
    </location>
</feature>
<evidence type="ECO:0008006" key="4">
    <source>
        <dbReference type="Google" id="ProtNLM"/>
    </source>
</evidence>
<feature type="transmembrane region" description="Helical" evidence="1">
    <location>
        <begin position="103"/>
        <end position="124"/>
    </location>
</feature>
<dbReference type="Proteomes" id="UP001595868">
    <property type="component" value="Unassembled WGS sequence"/>
</dbReference>
<feature type="transmembrane region" description="Helical" evidence="1">
    <location>
        <begin position="79"/>
        <end position="96"/>
    </location>
</feature>
<evidence type="ECO:0000313" key="2">
    <source>
        <dbReference type="EMBL" id="MFC4105905.1"/>
    </source>
</evidence>
<dbReference type="RefSeq" id="WP_377543239.1">
    <property type="nucleotide sequence ID" value="NZ_JBHSBN010000004.1"/>
</dbReference>
<sequence length="487" mass="51940">MSEEPGTRARPGALRQRVPAGAGHRGVVLPLLSSVPGVAEPGPVRPRRTDARWRLVALSLLVACACGPYLVAGLRTEQASVYLVCGVGLVCGWWRSTPAAPNGLLVVYLLGFELVIALFGWLFPAPPTLEIGWADEPLRALDNLVMPGAVLFATWMLLGAWVDPRPYLRAVCGVIVALACVNTGLAFLSVTFDLTPLLQGFWVQGELTPSVAALALSTGRYGGIFNQPAEGGHFYSIALLSLIYLFHRRPWWLAAAAAVVILGGTLGASKTFLLGGLPVGVWQILRTAGRRPTWWLGAAGVGSVVYGLLRVAAGHGVNWNGLGVLATYFAPADDADLVHLYSAGRFGDHAALYDVTIAILKTSPWTGYGLNGVGWPYDSAWLGAFAVGGLLGVFAYTAVLCVLLWSWWRRRPSSDPNMSRLAGGLVLVTITSSLGYPALSGNRAATPMWVLFALLLLSRRIGSRDGRRDPGEAEARIKFTNYGVSSP</sequence>
<keyword evidence="1" id="KW-0812">Transmembrane</keyword>
<organism evidence="2 3">
    <name type="scientific">Micromonospora zhanjiangensis</name>
    <dbReference type="NCBI Taxonomy" id="1522057"/>
    <lineage>
        <taxon>Bacteria</taxon>
        <taxon>Bacillati</taxon>
        <taxon>Actinomycetota</taxon>
        <taxon>Actinomycetes</taxon>
        <taxon>Micromonosporales</taxon>
        <taxon>Micromonosporaceae</taxon>
        <taxon>Micromonospora</taxon>
    </lineage>
</organism>